<keyword evidence="9" id="KW-1185">Reference proteome</keyword>
<feature type="transmembrane region" description="Helical" evidence="6">
    <location>
        <begin position="47"/>
        <end position="65"/>
    </location>
</feature>
<keyword evidence="2" id="KW-0813">Transport</keyword>
<keyword evidence="4 6" id="KW-1133">Transmembrane helix</keyword>
<gene>
    <name evidence="8" type="ORF">J2Z20_002490</name>
</gene>
<dbReference type="Proteomes" id="UP001519273">
    <property type="component" value="Unassembled WGS sequence"/>
</dbReference>
<evidence type="ECO:0000256" key="6">
    <source>
        <dbReference type="SAM" id="Phobius"/>
    </source>
</evidence>
<sequence>MKNLEKRKWWVLATLSFGLLAVGLDMTVLNVALPTLATDLHASTSELQWFANSYNLMLAAMLLPAGMLGDRFGRKKLLLIALILFGAASLVFRFSGDVDHYTSGTRIWCCLPDPTLHVGAPCIVLTTGTNESDDDLGDGKYAWHSSWTDCRRMAS</sequence>
<evidence type="ECO:0000256" key="5">
    <source>
        <dbReference type="ARBA" id="ARBA00023136"/>
    </source>
</evidence>
<dbReference type="PROSITE" id="PS50850">
    <property type="entry name" value="MFS"/>
    <property type="match status" value="1"/>
</dbReference>
<dbReference type="InterPro" id="IPR036259">
    <property type="entry name" value="MFS_trans_sf"/>
</dbReference>
<reference evidence="8 9" key="1">
    <citation type="submission" date="2021-03" db="EMBL/GenBank/DDBJ databases">
        <title>Genomic Encyclopedia of Type Strains, Phase IV (KMG-IV): sequencing the most valuable type-strain genomes for metagenomic binning, comparative biology and taxonomic classification.</title>
        <authorList>
            <person name="Goeker M."/>
        </authorList>
    </citation>
    <scope>NUCLEOTIDE SEQUENCE [LARGE SCALE GENOMIC DNA]</scope>
    <source>
        <strain evidence="8 9">DSM 23491</strain>
    </source>
</reference>
<evidence type="ECO:0000313" key="8">
    <source>
        <dbReference type="EMBL" id="MBP1937577.1"/>
    </source>
</evidence>
<evidence type="ECO:0000256" key="1">
    <source>
        <dbReference type="ARBA" id="ARBA00004651"/>
    </source>
</evidence>
<evidence type="ECO:0000259" key="7">
    <source>
        <dbReference type="PROSITE" id="PS50850"/>
    </source>
</evidence>
<protein>
    <submittedName>
        <fullName evidence="8">MFS family permease</fullName>
    </submittedName>
</protein>
<accession>A0ABS4H4X4</accession>
<dbReference type="InterPro" id="IPR011701">
    <property type="entry name" value="MFS"/>
</dbReference>
<evidence type="ECO:0000256" key="4">
    <source>
        <dbReference type="ARBA" id="ARBA00022989"/>
    </source>
</evidence>
<evidence type="ECO:0000256" key="2">
    <source>
        <dbReference type="ARBA" id="ARBA00022448"/>
    </source>
</evidence>
<dbReference type="InterPro" id="IPR020846">
    <property type="entry name" value="MFS_dom"/>
</dbReference>
<organism evidence="8 9">
    <name type="scientific">Paenibacillus sediminis</name>
    <dbReference type="NCBI Taxonomy" id="664909"/>
    <lineage>
        <taxon>Bacteria</taxon>
        <taxon>Bacillati</taxon>
        <taxon>Bacillota</taxon>
        <taxon>Bacilli</taxon>
        <taxon>Bacillales</taxon>
        <taxon>Paenibacillaceae</taxon>
        <taxon>Paenibacillus</taxon>
    </lineage>
</organism>
<feature type="transmembrane region" description="Helical" evidence="6">
    <location>
        <begin position="77"/>
        <end position="96"/>
    </location>
</feature>
<feature type="domain" description="Major facilitator superfamily (MFS) profile" evidence="7">
    <location>
        <begin position="11"/>
        <end position="155"/>
    </location>
</feature>
<dbReference type="PANTHER" id="PTHR42718">
    <property type="entry name" value="MAJOR FACILITATOR SUPERFAMILY MULTIDRUG TRANSPORTER MFSC"/>
    <property type="match status" value="1"/>
</dbReference>
<proteinExistence type="predicted"/>
<evidence type="ECO:0000256" key="3">
    <source>
        <dbReference type="ARBA" id="ARBA00022692"/>
    </source>
</evidence>
<name>A0ABS4H4X4_9BACL</name>
<comment type="caution">
    <text evidence="8">The sequence shown here is derived from an EMBL/GenBank/DDBJ whole genome shotgun (WGS) entry which is preliminary data.</text>
</comment>
<keyword evidence="3 6" id="KW-0812">Transmembrane</keyword>
<dbReference type="Gene3D" id="1.20.1250.20">
    <property type="entry name" value="MFS general substrate transporter like domains"/>
    <property type="match status" value="1"/>
</dbReference>
<dbReference type="SUPFAM" id="SSF103473">
    <property type="entry name" value="MFS general substrate transporter"/>
    <property type="match status" value="1"/>
</dbReference>
<dbReference type="Pfam" id="PF07690">
    <property type="entry name" value="MFS_1"/>
    <property type="match status" value="1"/>
</dbReference>
<evidence type="ECO:0000313" key="9">
    <source>
        <dbReference type="Proteomes" id="UP001519273"/>
    </source>
</evidence>
<keyword evidence="5 6" id="KW-0472">Membrane</keyword>
<dbReference type="EMBL" id="JAGGKP010000006">
    <property type="protein sequence ID" value="MBP1937577.1"/>
    <property type="molecule type" value="Genomic_DNA"/>
</dbReference>
<comment type="subcellular location">
    <subcellularLocation>
        <location evidence="1">Cell membrane</location>
        <topology evidence="1">Multi-pass membrane protein</topology>
    </subcellularLocation>
</comment>
<dbReference type="PANTHER" id="PTHR42718:SF9">
    <property type="entry name" value="MAJOR FACILITATOR SUPERFAMILY MULTIDRUG TRANSPORTER MFSC"/>
    <property type="match status" value="1"/>
</dbReference>